<gene>
    <name evidence="2" type="ORF">RW095_25810</name>
</gene>
<name>A0ABZ0EUC2_9BURK</name>
<dbReference type="Pfam" id="PF08907">
    <property type="entry name" value="DUF1853"/>
    <property type="match status" value="1"/>
</dbReference>
<organism evidence="2 3">
    <name type="scientific">Paraburkholderia kirstenboschensis</name>
    <dbReference type="NCBI Taxonomy" id="1245436"/>
    <lineage>
        <taxon>Bacteria</taxon>
        <taxon>Pseudomonadati</taxon>
        <taxon>Pseudomonadota</taxon>
        <taxon>Betaproteobacteria</taxon>
        <taxon>Burkholderiales</taxon>
        <taxon>Burkholderiaceae</taxon>
        <taxon>Paraburkholderia</taxon>
    </lineage>
</organism>
<feature type="compositionally biased region" description="Basic and acidic residues" evidence="1">
    <location>
        <begin position="7"/>
        <end position="22"/>
    </location>
</feature>
<feature type="region of interest" description="Disordered" evidence="1">
    <location>
        <begin position="1"/>
        <end position="22"/>
    </location>
</feature>
<accession>A0ABZ0EUC2</accession>
<sequence length="399" mass="43319">MACGRWRSVERGERVSADEPAARRLATARGNTTGADSVRAAVVSDDAAGADSAAAGAASAEPALSTLLDSLGDSAVRDLAWLLLSADLLRPQPPMGELATPFATSRQLHEIVDWLRALDAVPAPLHDDLAATRITRLGRYAERLLGWFLQHGPTARLIAAGVPLRRAGVTLGECDFLLHTQEGAQLHWELAVKCYLHAGGVDSRTVSRSNAGLSAPLSVPLSPSASPQLSNYVGPNLKDRLDLKLAHLLNHQLPLSAREDFASTGYPGPWTPQMFIKGWLFYRHGETPADPVELDPAHGRGWWVTRSEWPDFAAAHAPHWRILPRLEWLAPRRYRQDAEQTASSTLIDPLTLTARSAQQPGPTMIAALAEDAAGNLVERSRGFVVPDEWPEQAQAYARQ</sequence>
<reference evidence="2 3" key="1">
    <citation type="submission" date="2023-10" db="EMBL/GenBank/DDBJ databases">
        <title>Surface-active antibiotics is a multifunctional adaptation for post-fire microbes.</title>
        <authorList>
            <person name="Liu M.D."/>
            <person name="Du Y."/>
            <person name="Koupaei S.K."/>
            <person name="Kim N.R."/>
            <person name="Zhang W."/>
            <person name="Traxler M.F."/>
        </authorList>
    </citation>
    <scope>NUCLEOTIDE SEQUENCE [LARGE SCALE GENOMIC DNA]</scope>
    <source>
        <strain evidence="2 3">F3</strain>
    </source>
</reference>
<dbReference type="EMBL" id="CP136513">
    <property type="protein sequence ID" value="WOD20773.1"/>
    <property type="molecule type" value="Genomic_DNA"/>
</dbReference>
<protein>
    <submittedName>
        <fullName evidence="2">DUF1853 family protein</fullName>
    </submittedName>
</protein>
<evidence type="ECO:0000313" key="3">
    <source>
        <dbReference type="Proteomes" id="UP001302652"/>
    </source>
</evidence>
<evidence type="ECO:0000313" key="2">
    <source>
        <dbReference type="EMBL" id="WOD20773.1"/>
    </source>
</evidence>
<keyword evidence="3" id="KW-1185">Reference proteome</keyword>
<evidence type="ECO:0000256" key="1">
    <source>
        <dbReference type="SAM" id="MobiDB-lite"/>
    </source>
</evidence>
<dbReference type="Proteomes" id="UP001302652">
    <property type="component" value="Chromosome 1"/>
</dbReference>
<dbReference type="InterPro" id="IPR015003">
    <property type="entry name" value="DUF1853"/>
</dbReference>
<proteinExistence type="predicted"/>